<dbReference type="InterPro" id="IPR041657">
    <property type="entry name" value="HTH_17"/>
</dbReference>
<dbReference type="SUPFAM" id="SSF52172">
    <property type="entry name" value="CheY-like"/>
    <property type="match status" value="1"/>
</dbReference>
<comment type="caution">
    <text evidence="3">The sequence shown here is derived from an EMBL/GenBank/DDBJ whole genome shotgun (WGS) entry which is preliminary data.</text>
</comment>
<evidence type="ECO:0000313" key="3">
    <source>
        <dbReference type="EMBL" id="OGZ63626.1"/>
    </source>
</evidence>
<evidence type="ECO:0000259" key="2">
    <source>
        <dbReference type="PROSITE" id="PS50110"/>
    </source>
</evidence>
<dbReference type="GO" id="GO:0000160">
    <property type="term" value="P:phosphorelay signal transduction system"/>
    <property type="evidence" value="ECO:0007669"/>
    <property type="project" value="InterPro"/>
</dbReference>
<dbReference type="InterPro" id="IPR001789">
    <property type="entry name" value="Sig_transdc_resp-reg_receiver"/>
</dbReference>
<dbReference type="Pfam" id="PF12728">
    <property type="entry name" value="HTH_17"/>
    <property type="match status" value="1"/>
</dbReference>
<feature type="domain" description="Response regulatory" evidence="2">
    <location>
        <begin position="68"/>
        <end position="182"/>
    </location>
</feature>
<dbReference type="STRING" id="1802200.A2812_03055"/>
<dbReference type="Gene3D" id="3.40.50.2300">
    <property type="match status" value="1"/>
</dbReference>
<dbReference type="SUPFAM" id="SSF46955">
    <property type="entry name" value="Putative DNA-binding domain"/>
    <property type="match status" value="1"/>
</dbReference>
<keyword evidence="1" id="KW-0597">Phosphoprotein</keyword>
<feature type="modified residue" description="4-aspartylphosphate" evidence="1">
    <location>
        <position position="117"/>
    </location>
</feature>
<reference evidence="3 4" key="1">
    <citation type="journal article" date="2016" name="Nat. Commun.">
        <title>Thousands of microbial genomes shed light on interconnected biogeochemical processes in an aquifer system.</title>
        <authorList>
            <person name="Anantharaman K."/>
            <person name="Brown C.T."/>
            <person name="Hug L.A."/>
            <person name="Sharon I."/>
            <person name="Castelle C.J."/>
            <person name="Probst A.J."/>
            <person name="Thomas B.C."/>
            <person name="Singh A."/>
            <person name="Wilkins M.J."/>
            <person name="Karaoz U."/>
            <person name="Brodie E.L."/>
            <person name="Williams K.H."/>
            <person name="Hubbard S.S."/>
            <person name="Banfield J.F."/>
        </authorList>
    </citation>
    <scope>NUCLEOTIDE SEQUENCE [LARGE SCALE GENOMIC DNA]</scope>
</reference>
<protein>
    <submittedName>
        <fullName evidence="3">Regulator</fullName>
    </submittedName>
</protein>
<dbReference type="PROSITE" id="PS50110">
    <property type="entry name" value="RESPONSE_REGULATORY"/>
    <property type="match status" value="1"/>
</dbReference>
<name>A0A1G2HMB2_9BACT</name>
<gene>
    <name evidence="3" type="ORF">A2812_03055</name>
</gene>
<dbReference type="AlphaFoldDB" id="A0A1G2HMB2"/>
<dbReference type="InterPro" id="IPR009061">
    <property type="entry name" value="DNA-bd_dom_put_sf"/>
</dbReference>
<sequence>MRVFETGQVAKICEVSRKTVNKWFDSGRLKGFRIPGSPERRIPRECLIKFLKEHGMPMGDLEDEVTAKVLFVSQDHVFIENLKRELSGRIFRFAVAANSFDAGMQTDEFHPDCVIVDFSIGRTEVLMICQNLRRNAKLADIIIIALLPHPDSSAGFNRSFINETFKKPVDPALLAERLRTIIGVKKELL</sequence>
<evidence type="ECO:0000313" key="4">
    <source>
        <dbReference type="Proteomes" id="UP000177190"/>
    </source>
</evidence>
<organism evidence="3 4">
    <name type="scientific">Candidatus Staskawiczbacteria bacterium RIFCSPHIGHO2_01_FULL_36_16</name>
    <dbReference type="NCBI Taxonomy" id="1802200"/>
    <lineage>
        <taxon>Bacteria</taxon>
        <taxon>Candidatus Staskawicziibacteriota</taxon>
    </lineage>
</organism>
<dbReference type="InterPro" id="IPR011006">
    <property type="entry name" value="CheY-like_superfamily"/>
</dbReference>
<proteinExistence type="predicted"/>
<accession>A0A1G2HMB2</accession>
<dbReference type="EMBL" id="MHOM01000030">
    <property type="protein sequence ID" value="OGZ63626.1"/>
    <property type="molecule type" value="Genomic_DNA"/>
</dbReference>
<evidence type="ECO:0000256" key="1">
    <source>
        <dbReference type="PROSITE-ProRule" id="PRU00169"/>
    </source>
</evidence>
<dbReference type="Proteomes" id="UP000177190">
    <property type="component" value="Unassembled WGS sequence"/>
</dbReference>